<protein>
    <submittedName>
        <fullName evidence="2">Uncharacterized protein</fullName>
    </submittedName>
</protein>
<evidence type="ECO:0000313" key="3">
    <source>
        <dbReference type="Proteomes" id="UP000199766"/>
    </source>
</evidence>
<organism evidence="2 3">
    <name type="scientific">Giesbergeria anulus</name>
    <dbReference type="NCBI Taxonomy" id="180197"/>
    <lineage>
        <taxon>Bacteria</taxon>
        <taxon>Pseudomonadati</taxon>
        <taxon>Pseudomonadota</taxon>
        <taxon>Betaproteobacteria</taxon>
        <taxon>Burkholderiales</taxon>
        <taxon>Comamonadaceae</taxon>
        <taxon>Giesbergeria</taxon>
    </lineage>
</organism>
<dbReference type="EMBL" id="FOGD01000011">
    <property type="protein sequence ID" value="SER63660.1"/>
    <property type="molecule type" value="Genomic_DNA"/>
</dbReference>
<evidence type="ECO:0000313" key="2">
    <source>
        <dbReference type="EMBL" id="SER63660.1"/>
    </source>
</evidence>
<dbReference type="RefSeq" id="WP_091458582.1">
    <property type="nucleotide sequence ID" value="NZ_FOGD01000011.1"/>
</dbReference>
<evidence type="ECO:0000256" key="1">
    <source>
        <dbReference type="SAM" id="MobiDB-lite"/>
    </source>
</evidence>
<feature type="compositionally biased region" description="Basic and acidic residues" evidence="1">
    <location>
        <begin position="22"/>
        <end position="39"/>
    </location>
</feature>
<keyword evidence="3" id="KW-1185">Reference proteome</keyword>
<reference evidence="2 3" key="1">
    <citation type="submission" date="2016-10" db="EMBL/GenBank/DDBJ databases">
        <authorList>
            <person name="de Groot N.N."/>
        </authorList>
    </citation>
    <scope>NUCLEOTIDE SEQUENCE [LARGE SCALE GENOMIC DNA]</scope>
    <source>
        <strain evidence="2 3">ATCC 35958</strain>
    </source>
</reference>
<sequence length="62" mass="6550">MDSVSAVSSVTQQSQAQAVRATKADSDADQDRSKVETKEQAPTQPQVSKPTATMGNNVNVMV</sequence>
<dbReference type="Proteomes" id="UP000199766">
    <property type="component" value="Unassembled WGS sequence"/>
</dbReference>
<gene>
    <name evidence="2" type="ORF">SAMN02982919_02742</name>
</gene>
<name>A0A1H9QTA0_9BURK</name>
<feature type="compositionally biased region" description="Low complexity" evidence="1">
    <location>
        <begin position="1"/>
        <end position="21"/>
    </location>
</feature>
<feature type="region of interest" description="Disordered" evidence="1">
    <location>
        <begin position="1"/>
        <end position="62"/>
    </location>
</feature>
<dbReference type="STRING" id="180197.SAMN02982919_02742"/>
<accession>A0A1H9QTA0</accession>
<proteinExistence type="predicted"/>
<dbReference type="AlphaFoldDB" id="A0A1H9QTA0"/>
<feature type="compositionally biased region" description="Polar residues" evidence="1">
    <location>
        <begin position="40"/>
        <end position="62"/>
    </location>
</feature>